<evidence type="ECO:0000313" key="5">
    <source>
        <dbReference type="EMBL" id="ADI15135.1"/>
    </source>
</evidence>
<dbReference type="STRING" id="649638.Trad_2021"/>
<sequence length="207" mass="21960">MANLTALLEKEASAEIDTILSEAHARASEIVAQAEEEARALTAQGERLAQTQAEASKVRAKSAAQLEAASLRLRAQHEAVEGVFSAVEAELRSLIKNGRRYGAVFEALFNEALEALGGPERLAKVFVHPDDAARARKLAEGRGLADKVEADESVQGGVKLQATSNVTVENTLFDRLRAAREELASEVSKLLMAEPEGEGAQGSAQGA</sequence>
<keyword evidence="3" id="KW-0406">Ion transport</keyword>
<evidence type="ECO:0000256" key="3">
    <source>
        <dbReference type="ARBA" id="ARBA00023065"/>
    </source>
</evidence>
<dbReference type="eggNOG" id="COG1390">
    <property type="taxonomic scope" value="Bacteria"/>
</dbReference>
<dbReference type="SUPFAM" id="SSF160527">
    <property type="entry name" value="V-type ATPase subunit E-like"/>
    <property type="match status" value="1"/>
</dbReference>
<reference evidence="5 6" key="2">
    <citation type="journal article" date="2011" name="Stand. Genomic Sci.">
        <title>Complete genome sequence of Truepera radiovictrix type strain (RQ-24).</title>
        <authorList>
            <person name="Ivanova N."/>
            <person name="Rohde C."/>
            <person name="Munk C."/>
            <person name="Nolan M."/>
            <person name="Lucas S."/>
            <person name="Del Rio T.G."/>
            <person name="Tice H."/>
            <person name="Deshpande S."/>
            <person name="Cheng J.F."/>
            <person name="Tapia R."/>
            <person name="Han C."/>
            <person name="Goodwin L."/>
            <person name="Pitluck S."/>
            <person name="Liolios K."/>
            <person name="Mavromatis K."/>
            <person name="Mikhailova N."/>
            <person name="Pati A."/>
            <person name="Chen A."/>
            <person name="Palaniappan K."/>
            <person name="Land M."/>
            <person name="Hauser L."/>
            <person name="Chang Y.J."/>
            <person name="Jeffries C.D."/>
            <person name="Brambilla E."/>
            <person name="Rohde M."/>
            <person name="Goker M."/>
            <person name="Tindall B.J."/>
            <person name="Woyke T."/>
            <person name="Bristow J."/>
            <person name="Eisen J.A."/>
            <person name="Markowitz V."/>
            <person name="Hugenholtz P."/>
            <person name="Kyrpides N.C."/>
            <person name="Klenk H.P."/>
            <person name="Lapidus A."/>
        </authorList>
    </citation>
    <scope>NUCLEOTIDE SEQUENCE [LARGE SCALE GENOMIC DNA]</scope>
    <source>
        <strain evidence="6">DSM 17093 / CIP 108686 / LMG 22925 / RQ-24</strain>
    </source>
</reference>
<dbReference type="Proteomes" id="UP000000379">
    <property type="component" value="Chromosome"/>
</dbReference>
<dbReference type="HOGENOM" id="CLU_1325883_0_0_0"/>
<keyword evidence="4" id="KW-0175">Coiled coil</keyword>
<accession>D7CR01</accession>
<reference evidence="6" key="1">
    <citation type="submission" date="2010-05" db="EMBL/GenBank/DDBJ databases">
        <title>The complete genome of Truepera radiovictris DSM 17093.</title>
        <authorList>
            <consortium name="US DOE Joint Genome Institute (JGI-PGF)"/>
            <person name="Lucas S."/>
            <person name="Copeland A."/>
            <person name="Lapidus A."/>
            <person name="Glavina del Rio T."/>
            <person name="Dalin E."/>
            <person name="Tice H."/>
            <person name="Bruce D."/>
            <person name="Goodwin L."/>
            <person name="Pitluck S."/>
            <person name="Kyrpides N."/>
            <person name="Mavromatis K."/>
            <person name="Ovchinnikova G."/>
            <person name="Munk A.C."/>
            <person name="Detter J.C."/>
            <person name="Han C."/>
            <person name="Tapia R."/>
            <person name="Land M."/>
            <person name="Hauser L."/>
            <person name="Markowitz V."/>
            <person name="Cheng J.-F."/>
            <person name="Hugenholtz P."/>
            <person name="Woyke T."/>
            <person name="Wu D."/>
            <person name="Tindall B."/>
            <person name="Pomrenke H.G."/>
            <person name="Brambilla E."/>
            <person name="Klenk H.-P."/>
            <person name="Eisen J.A."/>
        </authorList>
    </citation>
    <scope>NUCLEOTIDE SEQUENCE [LARGE SCALE GENOMIC DNA]</scope>
    <source>
        <strain evidence="6">DSM 17093 / CIP 108686 / LMG 22925 / RQ-24</strain>
    </source>
</reference>
<dbReference type="GO" id="GO:0033178">
    <property type="term" value="C:proton-transporting two-sector ATPase complex, catalytic domain"/>
    <property type="evidence" value="ECO:0007669"/>
    <property type="project" value="InterPro"/>
</dbReference>
<dbReference type="Gene3D" id="3.30.2320.30">
    <property type="entry name" value="ATP synthase, E subunit, C-terminal"/>
    <property type="match status" value="1"/>
</dbReference>
<dbReference type="OrthoDB" id="68858at2"/>
<dbReference type="AlphaFoldDB" id="D7CR01"/>
<dbReference type="Pfam" id="PF01991">
    <property type="entry name" value="vATP-synt_E"/>
    <property type="match status" value="1"/>
</dbReference>
<dbReference type="KEGG" id="tra:Trad_2021"/>
<feature type="coiled-coil region" evidence="4">
    <location>
        <begin position="24"/>
        <end position="51"/>
    </location>
</feature>
<dbReference type="InterPro" id="IPR038495">
    <property type="entry name" value="ATPase_E_C"/>
</dbReference>
<organism evidence="5 6">
    <name type="scientific">Truepera radiovictrix (strain DSM 17093 / CIP 108686 / LMG 22925 / RQ-24)</name>
    <dbReference type="NCBI Taxonomy" id="649638"/>
    <lineage>
        <taxon>Bacteria</taxon>
        <taxon>Thermotogati</taxon>
        <taxon>Deinococcota</taxon>
        <taxon>Deinococci</taxon>
        <taxon>Trueperales</taxon>
        <taxon>Trueperaceae</taxon>
        <taxon>Truepera</taxon>
    </lineage>
</organism>
<dbReference type="EMBL" id="CP002049">
    <property type="protein sequence ID" value="ADI15135.1"/>
    <property type="molecule type" value="Genomic_DNA"/>
</dbReference>
<protein>
    <submittedName>
        <fullName evidence="5">H+transporting two-sector ATPase E subunit</fullName>
    </submittedName>
</protein>
<gene>
    <name evidence="5" type="ordered locus">Trad_2021</name>
</gene>
<evidence type="ECO:0000256" key="2">
    <source>
        <dbReference type="ARBA" id="ARBA00022448"/>
    </source>
</evidence>
<keyword evidence="6" id="KW-1185">Reference proteome</keyword>
<dbReference type="Gene3D" id="1.20.5.620">
    <property type="entry name" value="F1F0 ATP synthase subunit B, membrane domain"/>
    <property type="match status" value="1"/>
</dbReference>
<dbReference type="InterPro" id="IPR002842">
    <property type="entry name" value="ATPase_V1_Esu"/>
</dbReference>
<evidence type="ECO:0000313" key="6">
    <source>
        <dbReference type="Proteomes" id="UP000000379"/>
    </source>
</evidence>
<name>D7CR01_TRURR</name>
<keyword evidence="2" id="KW-0813">Transport</keyword>
<proteinExistence type="inferred from homology"/>
<evidence type="ECO:0000256" key="1">
    <source>
        <dbReference type="ARBA" id="ARBA00005901"/>
    </source>
</evidence>
<dbReference type="GO" id="GO:0046961">
    <property type="term" value="F:proton-transporting ATPase activity, rotational mechanism"/>
    <property type="evidence" value="ECO:0007669"/>
    <property type="project" value="InterPro"/>
</dbReference>
<comment type="similarity">
    <text evidence="1">Belongs to the V-ATPase E subunit family.</text>
</comment>
<evidence type="ECO:0000256" key="4">
    <source>
        <dbReference type="SAM" id="Coils"/>
    </source>
</evidence>
<dbReference type="RefSeq" id="WP_013178500.1">
    <property type="nucleotide sequence ID" value="NC_014221.1"/>
</dbReference>